<reference evidence="2 3" key="1">
    <citation type="submission" date="2018-06" db="EMBL/GenBank/DDBJ databases">
        <title>Genomic Encyclopedia of Type Strains, Phase IV (KMG-IV): sequencing the most valuable type-strain genomes for metagenomic binning, comparative biology and taxonomic classification.</title>
        <authorList>
            <person name="Goeker M."/>
        </authorList>
    </citation>
    <scope>NUCLEOTIDE SEQUENCE [LARGE SCALE GENOMIC DNA]</scope>
    <source>
        <strain evidence="2 3">DSM 25532</strain>
    </source>
</reference>
<dbReference type="Gene3D" id="3.40.30.10">
    <property type="entry name" value="Glutaredoxin"/>
    <property type="match status" value="2"/>
</dbReference>
<protein>
    <submittedName>
        <fullName evidence="2">Peroxiredoxin</fullName>
    </submittedName>
</protein>
<evidence type="ECO:0000313" key="2">
    <source>
        <dbReference type="EMBL" id="RBP37732.1"/>
    </source>
</evidence>
<dbReference type="GO" id="GO:0016209">
    <property type="term" value="F:antioxidant activity"/>
    <property type="evidence" value="ECO:0007669"/>
    <property type="project" value="InterPro"/>
</dbReference>
<dbReference type="Proteomes" id="UP000253426">
    <property type="component" value="Unassembled WGS sequence"/>
</dbReference>
<dbReference type="InterPro" id="IPR000866">
    <property type="entry name" value="AhpC/TSA"/>
</dbReference>
<gene>
    <name evidence="2" type="ORF">DES53_113114</name>
</gene>
<dbReference type="GO" id="GO:0016491">
    <property type="term" value="F:oxidoreductase activity"/>
    <property type="evidence" value="ECO:0007669"/>
    <property type="project" value="InterPro"/>
</dbReference>
<dbReference type="SUPFAM" id="SSF52833">
    <property type="entry name" value="Thioredoxin-like"/>
    <property type="match status" value="2"/>
</dbReference>
<dbReference type="PANTHER" id="PTHR43640">
    <property type="entry name" value="OS07G0260300 PROTEIN"/>
    <property type="match status" value="1"/>
</dbReference>
<organism evidence="2 3">
    <name type="scientific">Roseimicrobium gellanilyticum</name>
    <dbReference type="NCBI Taxonomy" id="748857"/>
    <lineage>
        <taxon>Bacteria</taxon>
        <taxon>Pseudomonadati</taxon>
        <taxon>Verrucomicrobiota</taxon>
        <taxon>Verrucomicrobiia</taxon>
        <taxon>Verrucomicrobiales</taxon>
        <taxon>Verrucomicrobiaceae</taxon>
        <taxon>Roseimicrobium</taxon>
    </lineage>
</organism>
<dbReference type="CDD" id="cd02969">
    <property type="entry name" value="PRX_like1"/>
    <property type="match status" value="1"/>
</dbReference>
<comment type="caution">
    <text evidence="2">The sequence shown here is derived from an EMBL/GenBank/DDBJ whole genome shotgun (WGS) entry which is preliminary data.</text>
</comment>
<evidence type="ECO:0000259" key="1">
    <source>
        <dbReference type="PROSITE" id="PS51352"/>
    </source>
</evidence>
<feature type="domain" description="Thioredoxin" evidence="1">
    <location>
        <begin position="8"/>
        <end position="173"/>
    </location>
</feature>
<keyword evidence="3" id="KW-1185">Reference proteome</keyword>
<dbReference type="PROSITE" id="PS51352">
    <property type="entry name" value="THIOREDOXIN_2"/>
    <property type="match status" value="2"/>
</dbReference>
<dbReference type="InterPro" id="IPR047262">
    <property type="entry name" value="PRX-like1"/>
</dbReference>
<dbReference type="Pfam" id="PF00578">
    <property type="entry name" value="AhpC-TSA"/>
    <property type="match status" value="2"/>
</dbReference>
<dbReference type="AlphaFoldDB" id="A0A366H8A7"/>
<dbReference type="CDD" id="cd02966">
    <property type="entry name" value="TlpA_like_family"/>
    <property type="match status" value="1"/>
</dbReference>
<proteinExistence type="predicted"/>
<dbReference type="InterPro" id="IPR013766">
    <property type="entry name" value="Thioredoxin_domain"/>
</dbReference>
<name>A0A366H8A7_9BACT</name>
<dbReference type="EMBL" id="QNRR01000013">
    <property type="protein sequence ID" value="RBP37732.1"/>
    <property type="molecule type" value="Genomic_DNA"/>
</dbReference>
<dbReference type="RefSeq" id="WP_170157440.1">
    <property type="nucleotide sequence ID" value="NZ_QNRR01000013.1"/>
</dbReference>
<sequence length="369" mass="41092">MPEAFRELAIGDVAPPFSLSGIDDKTHTLDSYKDAQILVIAFISNHCPESQAIEGRLKKLVEQTKDKGVTFVAVNPNNPVGLRPDELGYSKYNDSFPEMKLHAKEQGFNFPYLYDGETQAMAMAYGCLATPHIFIFDGKRKLAYKGEFDDSRFVDEGSVKTPSAQNAIEALLAGKPVPVAETRPHGCSTKWLTKKSAVAVDDEKWAKATVDVELIDADGVAALRKNGTKKVRLFNVWATWCAPCVEEFPELAKTARKFGLRDFEMITISMDRPQLKDQVKTFLEKYQAAMPDKIKASLKAENRTTNSYIYTGPSPDALVKALDPEWPGPLPHTVLVAPDGSVIWRHSGLIDGEELRAEILKYMGRYYKP</sequence>
<accession>A0A366H8A7</accession>
<dbReference type="PANTHER" id="PTHR43640:SF1">
    <property type="entry name" value="THIOREDOXIN-DEPENDENT PEROXIREDOXIN"/>
    <property type="match status" value="1"/>
</dbReference>
<feature type="domain" description="Thioredoxin" evidence="1">
    <location>
        <begin position="203"/>
        <end position="365"/>
    </location>
</feature>
<dbReference type="InterPro" id="IPR036249">
    <property type="entry name" value="Thioredoxin-like_sf"/>
</dbReference>
<evidence type="ECO:0000313" key="3">
    <source>
        <dbReference type="Proteomes" id="UP000253426"/>
    </source>
</evidence>